<evidence type="ECO:0000256" key="3">
    <source>
        <dbReference type="ARBA" id="ARBA00023295"/>
    </source>
</evidence>
<dbReference type="InterPro" id="IPR011683">
    <property type="entry name" value="Glyco_hydro_53"/>
</dbReference>
<evidence type="ECO:0000256" key="2">
    <source>
        <dbReference type="ARBA" id="ARBA00022801"/>
    </source>
</evidence>
<dbReference type="SUPFAM" id="SSF51445">
    <property type="entry name" value="(Trans)glycosidases"/>
    <property type="match status" value="2"/>
</dbReference>
<feature type="signal peptide" evidence="4">
    <location>
        <begin position="1"/>
        <end position="33"/>
    </location>
</feature>
<evidence type="ECO:0000313" key="6">
    <source>
        <dbReference type="Proteomes" id="UP000677218"/>
    </source>
</evidence>
<keyword evidence="6" id="KW-1185">Reference proteome</keyword>
<comment type="caution">
    <text evidence="5">The sequence shown here is derived from an EMBL/GenBank/DDBJ whole genome shotgun (WGS) entry which is preliminary data.</text>
</comment>
<dbReference type="InterPro" id="IPR017853">
    <property type="entry name" value="GH"/>
</dbReference>
<protein>
    <recommendedName>
        <fullName evidence="4">Arabinogalactan endo-beta-1,4-galactanase</fullName>
        <ecNumber evidence="4">3.2.1.89</ecNumber>
    </recommendedName>
</protein>
<organism evidence="5 6">
    <name type="scientific">Lactobacillus corticis</name>
    <dbReference type="NCBI Taxonomy" id="2201249"/>
    <lineage>
        <taxon>Bacteria</taxon>
        <taxon>Bacillati</taxon>
        <taxon>Bacillota</taxon>
        <taxon>Bacilli</taxon>
        <taxon>Lactobacillales</taxon>
        <taxon>Lactobacillaceae</taxon>
        <taxon>Lactobacillus</taxon>
    </lineage>
</organism>
<dbReference type="EMBL" id="BMAY01000014">
    <property type="protein sequence ID" value="GFZ27617.1"/>
    <property type="molecule type" value="Genomic_DNA"/>
</dbReference>
<dbReference type="Proteomes" id="UP000677218">
    <property type="component" value="Unassembled WGS sequence"/>
</dbReference>
<proteinExistence type="inferred from homology"/>
<evidence type="ECO:0000256" key="4">
    <source>
        <dbReference type="RuleBase" id="RU361192"/>
    </source>
</evidence>
<reference evidence="5" key="1">
    <citation type="submission" date="2020-08" db="EMBL/GenBank/DDBJ databases">
        <title>Taxonomic study for Lactobacillus species isolated from hardwood bark.</title>
        <authorList>
            <person name="Tohno M."/>
            <person name="Tanizawa Y."/>
        </authorList>
    </citation>
    <scope>NUCLEOTIDE SEQUENCE</scope>
    <source>
        <strain evidence="5">B40</strain>
    </source>
</reference>
<dbReference type="AlphaFoldDB" id="A0A916VIB8"/>
<dbReference type="Gene3D" id="3.20.20.80">
    <property type="entry name" value="Glycosidases"/>
    <property type="match status" value="2"/>
</dbReference>
<evidence type="ECO:0000313" key="5">
    <source>
        <dbReference type="EMBL" id="GFZ27617.1"/>
    </source>
</evidence>
<feature type="chain" id="PRO_5038170252" description="Arabinogalactan endo-beta-1,4-galactanase" evidence="4">
    <location>
        <begin position="34"/>
        <end position="625"/>
    </location>
</feature>
<accession>A0A916VIB8</accession>
<dbReference type="PANTHER" id="PTHR34983">
    <property type="entry name" value="ARABINOGALACTAN ENDO-BETA-1,4-GALACTANASE A"/>
    <property type="match status" value="1"/>
</dbReference>
<dbReference type="RefSeq" id="WP_212781300.1">
    <property type="nucleotide sequence ID" value="NZ_BMAY01000014.1"/>
</dbReference>
<dbReference type="GO" id="GO:0045490">
    <property type="term" value="P:pectin catabolic process"/>
    <property type="evidence" value="ECO:0007669"/>
    <property type="project" value="TreeGrafter"/>
</dbReference>
<dbReference type="PANTHER" id="PTHR34983:SF2">
    <property type="entry name" value="ENDO-BETA-1,4-GALACTANASE"/>
    <property type="match status" value="1"/>
</dbReference>
<dbReference type="EC" id="3.2.1.89" evidence="4"/>
<comment type="similarity">
    <text evidence="1 4">Belongs to the glycosyl hydrolase 53 family.</text>
</comment>
<dbReference type="Pfam" id="PF07745">
    <property type="entry name" value="Glyco_hydro_53"/>
    <property type="match status" value="2"/>
</dbReference>
<keyword evidence="2 4" id="KW-0378">Hydrolase</keyword>
<gene>
    <name evidence="5" type="ORF">LCB40_14970</name>
</gene>
<name>A0A916VIB8_9LACO</name>
<evidence type="ECO:0000256" key="1">
    <source>
        <dbReference type="ARBA" id="ARBA00010687"/>
    </source>
</evidence>
<sequence>MRKRSIKTITASALMLTLLAGSVVSGPVSAVLAADTTADASTKNSDLKASKIADLTSDSVLSVDMTDYQQYLNDYKKTYYTYNGTELKTSVDLMKFLKDSGVNTVTVKIAVKPDKDNAKFSLDNAVKTLSAAKEAGLKTNAVLMFSDKQTYAKDQTLPDGWNKADSQTAADKLLDQAKDYTKSTLKTLADGKANPDIVTLGNEVNYNFLGLTGNDDNDWNGFYDLAQLAKVVKDSDKNAKVAYGVAAPSKASDIKWVASALDKVKADYDILGVTDYPDSTSTSDLTAMRDAFAAAAPKKQFIVSGVKVANQSSDGKASVTTQTNDIYSILNATVNSSNAGGIVVDSAAAVGDWNGLFDNDGYAVKSLAVFGTVQGKTIDTTGNPYRDGTDTGLKEKKVNISKINNLAANDIRGVDISSYEALKNAGVKYYDFEGKEQPLMKVLAENGVNYIRLRIWNDPKNAEGKYYGGGNNDVATDLKIAKEAAQYGMKVLLCFHYSDSWADPNPSGQIMPKAWEKDKGNTEKLSDDVYNFTYDTVKKFTDAGVDVGMVQVGNEITKGFLDGFGSNWQEAWTNSTYSDRNNAYLKAGSKAVRKAAPNALVAIHLETPDANKYRAIMDSWKKAGG</sequence>
<keyword evidence="4" id="KW-0732">Signal</keyword>
<keyword evidence="3 4" id="KW-0326">Glycosidase</keyword>
<comment type="catalytic activity">
    <reaction evidence="4">
        <text>The enzyme specifically hydrolyzes (1-&gt;4)-beta-D-galactosidic linkages in type I arabinogalactans.</text>
        <dbReference type="EC" id="3.2.1.89"/>
    </reaction>
</comment>
<dbReference type="GO" id="GO:0031218">
    <property type="term" value="F:arabinogalactan endo-1,4-beta-galactosidase activity"/>
    <property type="evidence" value="ECO:0007669"/>
    <property type="project" value="UniProtKB-EC"/>
</dbReference>
<dbReference type="GO" id="GO:0015926">
    <property type="term" value="F:glucosidase activity"/>
    <property type="evidence" value="ECO:0007669"/>
    <property type="project" value="InterPro"/>
</dbReference>